<dbReference type="Pfam" id="PF02537">
    <property type="entry name" value="CRCB"/>
    <property type="match status" value="1"/>
</dbReference>
<evidence type="ECO:0000313" key="12">
    <source>
        <dbReference type="EMBL" id="KFI74097.1"/>
    </source>
</evidence>
<reference evidence="12 13" key="1">
    <citation type="submission" date="2014-03" db="EMBL/GenBank/DDBJ databases">
        <title>Genomics of Bifidobacteria.</title>
        <authorList>
            <person name="Ventura M."/>
            <person name="Milani C."/>
            <person name="Lugli G.A."/>
        </authorList>
    </citation>
    <scope>NUCLEOTIDE SEQUENCE [LARGE SCALE GENOMIC DNA]</scope>
    <source>
        <strain evidence="12 13">DSM 21395</strain>
    </source>
</reference>
<accession>A0A087BSU7</accession>
<dbReference type="InterPro" id="IPR003691">
    <property type="entry name" value="FluC"/>
</dbReference>
<evidence type="ECO:0000256" key="3">
    <source>
        <dbReference type="ARBA" id="ARBA00022692"/>
    </source>
</evidence>
<comment type="similarity">
    <text evidence="7 10">Belongs to the fluoride channel Fluc/FEX (TC 1.A.43) family.</text>
</comment>
<feature type="region of interest" description="Disordered" evidence="11">
    <location>
        <begin position="271"/>
        <end position="296"/>
    </location>
</feature>
<keyword evidence="4 10" id="KW-1133">Transmembrane helix</keyword>
<proteinExistence type="inferred from homology"/>
<evidence type="ECO:0000256" key="11">
    <source>
        <dbReference type="SAM" id="MobiDB-lite"/>
    </source>
</evidence>
<gene>
    <name evidence="12" type="ORF">BMON_1718</name>
</gene>
<dbReference type="STRING" id="1437603.GCA_000771525_01706"/>
<dbReference type="RefSeq" id="WP_051918042.1">
    <property type="nucleotide sequence ID" value="NZ_JDUO01000008.1"/>
</dbReference>
<sequence length="351" mass="36463">MDSTAKEPLPGDVPDNVATNDVDDAVRDDGADLPTGHANEALGDLFASAVLDAMPRLDDLRVPSKETVTEPAPSTMEIAAAQARNVAPRPFGKAAAPVPPKIPLAPLKHLQARFNPLADGIMYLAVFLGGFLGVALHTPITMMFPHDAARPGSAVVPLLATLLVNALACFGYGTLTSYLSRAAWLSKRVRQILGSGLGMGVCGALSMMAMAILQGFLLLGDGDYAMFLAYTAGSLSCGVVAALLGSRCGRLLAAHQQRLVVAKAVADANAEDRRRRHAKTVGAHAQTVSDASHALHPQAVESTGPEGAVDHHETVDARQAPASGQAPLAYEPPPITAEIPLVPDPATGEVH</sequence>
<keyword evidence="3 10" id="KW-0812">Transmembrane</keyword>
<evidence type="ECO:0000256" key="4">
    <source>
        <dbReference type="ARBA" id="ARBA00022989"/>
    </source>
</evidence>
<name>A0A087BSU7_9BIFI</name>
<protein>
    <recommendedName>
        <fullName evidence="10">Fluoride-specific ion channel</fullName>
    </recommendedName>
</protein>
<feature type="region of interest" description="Disordered" evidence="11">
    <location>
        <begin position="318"/>
        <end position="351"/>
    </location>
</feature>
<comment type="function">
    <text evidence="9">Fluoride-specific ion channel. Important for reducing fluoride concentration in the cell, thus reducing its toxicity.</text>
</comment>
<comment type="subcellular location">
    <subcellularLocation>
        <location evidence="1">Cell membrane</location>
        <topology evidence="1">Multi-pass membrane protein</topology>
    </subcellularLocation>
</comment>
<dbReference type="GO" id="GO:0034220">
    <property type="term" value="P:monoatomic ion transmembrane transport"/>
    <property type="evidence" value="ECO:0007669"/>
    <property type="project" value="UniProtKB-KW"/>
</dbReference>
<dbReference type="AlphaFoldDB" id="A0A087BSU7"/>
<feature type="transmembrane region" description="Helical" evidence="10">
    <location>
        <begin position="224"/>
        <end position="244"/>
    </location>
</feature>
<evidence type="ECO:0000256" key="10">
    <source>
        <dbReference type="RuleBase" id="RU004340"/>
    </source>
</evidence>
<dbReference type="EMBL" id="JGZE01000029">
    <property type="protein sequence ID" value="KFI74097.1"/>
    <property type="molecule type" value="Genomic_DNA"/>
</dbReference>
<evidence type="ECO:0000256" key="8">
    <source>
        <dbReference type="ARBA" id="ARBA00035585"/>
    </source>
</evidence>
<evidence type="ECO:0000256" key="1">
    <source>
        <dbReference type="ARBA" id="ARBA00004651"/>
    </source>
</evidence>
<evidence type="ECO:0000313" key="13">
    <source>
        <dbReference type="Proteomes" id="UP000029082"/>
    </source>
</evidence>
<dbReference type="eggNOG" id="COG0239">
    <property type="taxonomic scope" value="Bacteria"/>
</dbReference>
<organism evidence="12 13">
    <name type="scientific">Bifidobacterium mongoliense DSM 21395</name>
    <dbReference type="NCBI Taxonomy" id="1437603"/>
    <lineage>
        <taxon>Bacteria</taxon>
        <taxon>Bacillati</taxon>
        <taxon>Actinomycetota</taxon>
        <taxon>Actinomycetes</taxon>
        <taxon>Bifidobacteriales</taxon>
        <taxon>Bifidobacteriaceae</taxon>
        <taxon>Bifidobacterium</taxon>
    </lineage>
</organism>
<dbReference type="OrthoDB" id="3240363at2"/>
<feature type="transmembrane region" description="Helical" evidence="10">
    <location>
        <begin position="196"/>
        <end position="218"/>
    </location>
</feature>
<feature type="transmembrane region" description="Helical" evidence="10">
    <location>
        <begin position="154"/>
        <end position="175"/>
    </location>
</feature>
<dbReference type="GeneID" id="93094717"/>
<evidence type="ECO:0000256" key="2">
    <source>
        <dbReference type="ARBA" id="ARBA00022475"/>
    </source>
</evidence>
<evidence type="ECO:0000256" key="7">
    <source>
        <dbReference type="ARBA" id="ARBA00035120"/>
    </source>
</evidence>
<dbReference type="GO" id="GO:0005886">
    <property type="term" value="C:plasma membrane"/>
    <property type="evidence" value="ECO:0007669"/>
    <property type="project" value="UniProtKB-SubCell"/>
</dbReference>
<keyword evidence="6" id="KW-0407">Ion channel</keyword>
<evidence type="ECO:0000256" key="9">
    <source>
        <dbReference type="ARBA" id="ARBA00049940"/>
    </source>
</evidence>
<keyword evidence="5 10" id="KW-0472">Membrane</keyword>
<keyword evidence="6" id="KW-0406">Ion transport</keyword>
<comment type="caution">
    <text evidence="12">The sequence shown here is derived from an EMBL/GenBank/DDBJ whole genome shotgun (WGS) entry which is preliminary data.</text>
</comment>
<evidence type="ECO:0000256" key="5">
    <source>
        <dbReference type="ARBA" id="ARBA00023136"/>
    </source>
</evidence>
<comment type="catalytic activity">
    <reaction evidence="8">
        <text>fluoride(in) = fluoride(out)</text>
        <dbReference type="Rhea" id="RHEA:76159"/>
        <dbReference type="ChEBI" id="CHEBI:17051"/>
    </reaction>
    <physiologicalReaction direction="left-to-right" evidence="8">
        <dbReference type="Rhea" id="RHEA:76160"/>
    </physiologicalReaction>
</comment>
<feature type="region of interest" description="Disordered" evidence="11">
    <location>
        <begin position="1"/>
        <end position="36"/>
    </location>
</feature>
<evidence type="ECO:0000256" key="6">
    <source>
        <dbReference type="ARBA" id="ARBA00023303"/>
    </source>
</evidence>
<keyword evidence="6" id="KW-0813">Transport</keyword>
<dbReference type="Proteomes" id="UP000029082">
    <property type="component" value="Unassembled WGS sequence"/>
</dbReference>
<keyword evidence="2 10" id="KW-1003">Cell membrane</keyword>
<feature type="transmembrane region" description="Helical" evidence="10">
    <location>
        <begin position="121"/>
        <end position="142"/>
    </location>
</feature>
<keyword evidence="13" id="KW-1185">Reference proteome</keyword>